<evidence type="ECO:0000313" key="3">
    <source>
        <dbReference type="Proteomes" id="UP001326110"/>
    </source>
</evidence>
<feature type="chain" id="PRO_5045938147" evidence="1">
    <location>
        <begin position="20"/>
        <end position="161"/>
    </location>
</feature>
<reference evidence="2 3" key="1">
    <citation type="submission" date="2023-11" db="EMBL/GenBank/DDBJ databases">
        <title>MicrobeMod: A computational toolkit for identifying prokaryotic methylation and restriction-modification with nanopore sequencing.</title>
        <authorList>
            <person name="Crits-Christoph A."/>
            <person name="Kang S.C."/>
            <person name="Lee H."/>
            <person name="Ostrov N."/>
        </authorList>
    </citation>
    <scope>NUCLEOTIDE SEQUENCE [LARGE SCALE GENOMIC DNA]</scope>
    <source>
        <strain evidence="2 3">ATCC 25935</strain>
    </source>
</reference>
<dbReference type="RefSeq" id="WP_019924411.1">
    <property type="nucleotide sequence ID" value="NZ_CP140152.1"/>
</dbReference>
<evidence type="ECO:0000313" key="2">
    <source>
        <dbReference type="EMBL" id="WQH05185.1"/>
    </source>
</evidence>
<dbReference type="EMBL" id="CP140152">
    <property type="protein sequence ID" value="WQH05185.1"/>
    <property type="molecule type" value="Genomic_DNA"/>
</dbReference>
<proteinExistence type="predicted"/>
<feature type="signal peptide" evidence="1">
    <location>
        <begin position="1"/>
        <end position="19"/>
    </location>
</feature>
<sequence length="161" mass="15340">MTVSFNPSSPSTSSLFASAAPVAASRNAAALSSEAVDLSAQAAVVATLGGSGSGAPVYSAAGLLNTLAQAGVSEETIAVPNAGSDTDSSQLAEQVLDQGILSAYAAAAGASGIYTAGGSSGLSDQVSSNWADILTSNPSYASAVVGSSFASGIISTLSVSA</sequence>
<dbReference type="Proteomes" id="UP001326110">
    <property type="component" value="Chromosome"/>
</dbReference>
<keyword evidence="3" id="KW-1185">Reference proteome</keyword>
<keyword evidence="1" id="KW-0732">Signal</keyword>
<dbReference type="GeneID" id="43165948"/>
<accession>A0ABZ0XZI4</accession>
<protein>
    <submittedName>
        <fullName evidence="2">Uncharacterized protein</fullName>
    </submittedName>
</protein>
<gene>
    <name evidence="2" type="ORF">SR858_02320</name>
</gene>
<evidence type="ECO:0000256" key="1">
    <source>
        <dbReference type="SAM" id="SignalP"/>
    </source>
</evidence>
<name>A0ABZ0XZI4_9BURK</name>
<organism evidence="2 3">
    <name type="scientific">Duganella zoogloeoides</name>
    <dbReference type="NCBI Taxonomy" id="75659"/>
    <lineage>
        <taxon>Bacteria</taxon>
        <taxon>Pseudomonadati</taxon>
        <taxon>Pseudomonadota</taxon>
        <taxon>Betaproteobacteria</taxon>
        <taxon>Burkholderiales</taxon>
        <taxon>Oxalobacteraceae</taxon>
        <taxon>Telluria group</taxon>
        <taxon>Duganella</taxon>
    </lineage>
</organism>